<sequence length="195" mass="21670">MAPLEPLHFCLSVASAWLPLGWRVVREGRATQASQRRRGGPGSLESAFAACQAPWHWHPPAVKGRRNNDRIGVSIFSVFSLPREHPSARGSRIDIVSVRIPTYRPLFLYFRYFPFPCCHASVSYFNHTFGVSTTEGAAIRSGKDVQEWSATIFHLTLQRLISDGFSSENVNIISMPAPLSPMPLSVLDSDSDSDL</sequence>
<accession>A0ABQ9RIT9</accession>
<dbReference type="EMBL" id="MLFU01000009">
    <property type="protein sequence ID" value="KAK1504565.1"/>
    <property type="molecule type" value="Genomic_DNA"/>
</dbReference>
<dbReference type="Proteomes" id="UP001227543">
    <property type="component" value="Unassembled WGS sequence"/>
</dbReference>
<gene>
    <name evidence="1" type="ORF">CTAM01_03872</name>
</gene>
<evidence type="ECO:0000313" key="1">
    <source>
        <dbReference type="EMBL" id="KAK1504565.1"/>
    </source>
</evidence>
<proteinExistence type="predicted"/>
<dbReference type="RefSeq" id="XP_060385323.1">
    <property type="nucleotide sequence ID" value="XM_060519902.1"/>
</dbReference>
<evidence type="ECO:0000313" key="2">
    <source>
        <dbReference type="Proteomes" id="UP001227543"/>
    </source>
</evidence>
<organism evidence="1 2">
    <name type="scientific">Colletotrichum tamarilloi</name>
    <dbReference type="NCBI Taxonomy" id="1209934"/>
    <lineage>
        <taxon>Eukaryota</taxon>
        <taxon>Fungi</taxon>
        <taxon>Dikarya</taxon>
        <taxon>Ascomycota</taxon>
        <taxon>Pezizomycotina</taxon>
        <taxon>Sordariomycetes</taxon>
        <taxon>Hypocreomycetidae</taxon>
        <taxon>Glomerellales</taxon>
        <taxon>Glomerellaceae</taxon>
        <taxon>Colletotrichum</taxon>
        <taxon>Colletotrichum acutatum species complex</taxon>
    </lineage>
</organism>
<comment type="caution">
    <text evidence="1">The sequence shown here is derived from an EMBL/GenBank/DDBJ whole genome shotgun (WGS) entry which is preliminary data.</text>
</comment>
<protein>
    <submittedName>
        <fullName evidence="1">Uncharacterized protein</fullName>
    </submittedName>
</protein>
<name>A0ABQ9RIT9_9PEZI</name>
<dbReference type="GeneID" id="85404140"/>
<reference evidence="1 2" key="1">
    <citation type="submission" date="2016-10" db="EMBL/GenBank/DDBJ databases">
        <title>The genome sequence of Colletotrichum fioriniae PJ7.</title>
        <authorList>
            <person name="Baroncelli R."/>
        </authorList>
    </citation>
    <scope>NUCLEOTIDE SEQUENCE [LARGE SCALE GENOMIC DNA]</scope>
    <source>
        <strain evidence="1 2">Tom-12</strain>
    </source>
</reference>
<keyword evidence="2" id="KW-1185">Reference proteome</keyword>